<dbReference type="Proteomes" id="UP000000814">
    <property type="component" value="Chromosome"/>
</dbReference>
<feature type="region of interest" description="Disordered" evidence="1">
    <location>
        <begin position="23"/>
        <end position="50"/>
    </location>
</feature>
<dbReference type="GeneID" id="44997444"/>
<dbReference type="PATRIC" id="fig|272562.8.peg.1144"/>
<feature type="compositionally biased region" description="Basic and acidic residues" evidence="1">
    <location>
        <begin position="102"/>
        <end position="118"/>
    </location>
</feature>
<dbReference type="AlphaFoldDB" id="Q97KI5"/>
<proteinExistence type="predicted"/>
<sequence length="118" mass="13954">MSNKNSRETENRLDELTNLVEKNTRTERHLEQHSDISSPQALSMAKGKQERRCEEINDLKQKILNDTNSKNDEIENTEKRYRYAEGYIDHNADNMNKSALENMEKKQENRRDTLNSLK</sequence>
<gene>
    <name evidence="2" type="ordered locus">CA_C0934</name>
</gene>
<organism evidence="2 3">
    <name type="scientific">Clostridium acetobutylicum (strain ATCC 824 / DSM 792 / JCM 1419 / IAM 19013 / LMG 5710 / NBRC 13948 / NRRL B-527 / VKM B-1787 / 2291 / W)</name>
    <dbReference type="NCBI Taxonomy" id="272562"/>
    <lineage>
        <taxon>Bacteria</taxon>
        <taxon>Bacillati</taxon>
        <taxon>Bacillota</taxon>
        <taxon>Clostridia</taxon>
        <taxon>Eubacteriales</taxon>
        <taxon>Clostridiaceae</taxon>
        <taxon>Clostridium</taxon>
    </lineage>
</organism>
<evidence type="ECO:0000256" key="1">
    <source>
        <dbReference type="SAM" id="MobiDB-lite"/>
    </source>
</evidence>
<dbReference type="KEGG" id="cac:CA_C0934"/>
<dbReference type="OrthoDB" id="1716599at2"/>
<dbReference type="STRING" id="272562.CA_C0934"/>
<accession>Q97KI5</accession>
<evidence type="ECO:0000313" key="3">
    <source>
        <dbReference type="Proteomes" id="UP000000814"/>
    </source>
</evidence>
<protein>
    <submittedName>
        <fullName evidence="2">Uncharacterized protein</fullName>
    </submittedName>
</protein>
<keyword evidence="3" id="KW-1185">Reference proteome</keyword>
<dbReference type="EMBL" id="AE001437">
    <property type="protein sequence ID" value="AAK78910.1"/>
    <property type="molecule type" value="Genomic_DNA"/>
</dbReference>
<feature type="compositionally biased region" description="Basic and acidic residues" evidence="1">
    <location>
        <begin position="23"/>
        <end position="34"/>
    </location>
</feature>
<dbReference type="eggNOG" id="ENOG50330AG">
    <property type="taxonomic scope" value="Bacteria"/>
</dbReference>
<dbReference type="HOGENOM" id="CLU_1999944_0_0_9"/>
<feature type="region of interest" description="Disordered" evidence="1">
    <location>
        <begin position="90"/>
        <end position="118"/>
    </location>
</feature>
<evidence type="ECO:0000313" key="2">
    <source>
        <dbReference type="EMBL" id="AAK78910.1"/>
    </source>
</evidence>
<dbReference type="RefSeq" id="WP_010964252.1">
    <property type="nucleotide sequence ID" value="NC_003030.1"/>
</dbReference>
<dbReference type="PIR" id="C97015">
    <property type="entry name" value="C97015"/>
</dbReference>
<name>Q97KI5_CLOAB</name>
<reference evidence="2 3" key="1">
    <citation type="journal article" date="2001" name="J. Bacteriol.">
        <title>Genome sequence and comparative analysis of the solvent-producing bacterium Clostridium acetobutylicum.</title>
        <authorList>
            <person name="Nolling J."/>
            <person name="Breton G."/>
            <person name="Omelchenko M.V."/>
            <person name="Makarova K.S."/>
            <person name="Zeng Q."/>
            <person name="Gibson R."/>
            <person name="Lee H.M."/>
            <person name="Dubois J."/>
            <person name="Qiu D."/>
            <person name="Hitti J."/>
            <person name="Wolf Y.I."/>
            <person name="Tatusov R.L."/>
            <person name="Sabathe F."/>
            <person name="Doucette-Stamm L."/>
            <person name="Soucaille P."/>
            <person name="Daly M.J."/>
            <person name="Bennett G.N."/>
            <person name="Koonin E.V."/>
            <person name="Smith D.R."/>
        </authorList>
    </citation>
    <scope>NUCLEOTIDE SEQUENCE [LARGE SCALE GENOMIC DNA]</scope>
    <source>
        <strain evidence="3">ATCC 824 / DSM 792 / JCM 1419 / LMG 5710 / VKM B-1787</strain>
    </source>
</reference>